<feature type="non-terminal residue" evidence="2">
    <location>
        <position position="144"/>
    </location>
</feature>
<organism evidence="2 3">
    <name type="scientific">Meganyctiphanes norvegica</name>
    <name type="common">Northern krill</name>
    <name type="synonym">Thysanopoda norvegica</name>
    <dbReference type="NCBI Taxonomy" id="48144"/>
    <lineage>
        <taxon>Eukaryota</taxon>
        <taxon>Metazoa</taxon>
        <taxon>Ecdysozoa</taxon>
        <taxon>Arthropoda</taxon>
        <taxon>Crustacea</taxon>
        <taxon>Multicrustacea</taxon>
        <taxon>Malacostraca</taxon>
        <taxon>Eumalacostraca</taxon>
        <taxon>Eucarida</taxon>
        <taxon>Euphausiacea</taxon>
        <taxon>Euphausiidae</taxon>
        <taxon>Meganyctiphanes</taxon>
    </lineage>
</organism>
<keyword evidence="3" id="KW-1185">Reference proteome</keyword>
<dbReference type="InterPro" id="IPR002110">
    <property type="entry name" value="Ankyrin_rpt"/>
</dbReference>
<dbReference type="InterPro" id="IPR039323">
    <property type="entry name" value="ANKRD_45/46/60"/>
</dbReference>
<reference evidence="2 3" key="1">
    <citation type="submission" date="2024-05" db="EMBL/GenBank/DDBJ databases">
        <authorList>
            <person name="Wallberg A."/>
        </authorList>
    </citation>
    <scope>NUCLEOTIDE SEQUENCE [LARGE SCALE GENOMIC DNA]</scope>
</reference>
<dbReference type="PANTHER" id="PTHR22677:SF4">
    <property type="entry name" value="USHER SYNDROME TYPE-1G PROTEIN-LIKE PROTEIN"/>
    <property type="match status" value="1"/>
</dbReference>
<dbReference type="PROSITE" id="PS50088">
    <property type="entry name" value="ANK_REPEAT"/>
    <property type="match status" value="2"/>
</dbReference>
<evidence type="ECO:0000313" key="2">
    <source>
        <dbReference type="EMBL" id="CAL4068361.1"/>
    </source>
</evidence>
<sequence>MDVDQKESNHREESNHRGRTGRRDFLHHCWKIILNTGESVGTFTYVLSYIKLGGWNGLFASVVSDQLSLFIIKNWDIVISYQINGIDTKRFTPLNIACQEGHTGVVKKLLKAGADRETPSKDGFQPLHTACQRGFIIITELLID</sequence>
<comment type="caution">
    <text evidence="2">The sequence shown here is derived from an EMBL/GenBank/DDBJ whole genome shotgun (WGS) entry which is preliminary data.</text>
</comment>
<dbReference type="PROSITE" id="PS50297">
    <property type="entry name" value="ANK_REP_REGION"/>
    <property type="match status" value="2"/>
</dbReference>
<evidence type="ECO:0000256" key="1">
    <source>
        <dbReference type="PROSITE-ProRule" id="PRU00023"/>
    </source>
</evidence>
<protein>
    <submittedName>
        <fullName evidence="2">Uncharacterized protein</fullName>
    </submittedName>
</protein>
<dbReference type="SUPFAM" id="SSF48403">
    <property type="entry name" value="Ankyrin repeat"/>
    <property type="match status" value="1"/>
</dbReference>
<dbReference type="Pfam" id="PF12796">
    <property type="entry name" value="Ank_2"/>
    <property type="match status" value="1"/>
</dbReference>
<gene>
    <name evidence="2" type="ORF">MNOR_LOCUS7163</name>
</gene>
<dbReference type="PANTHER" id="PTHR22677">
    <property type="entry name" value="ANKYRIN REPEAT DOMAIN-CONTAINING PROTEIN 60"/>
    <property type="match status" value="1"/>
</dbReference>
<dbReference type="EMBL" id="CAXKWB010003102">
    <property type="protein sequence ID" value="CAL4068361.1"/>
    <property type="molecule type" value="Genomic_DNA"/>
</dbReference>
<evidence type="ECO:0000313" key="3">
    <source>
        <dbReference type="Proteomes" id="UP001497623"/>
    </source>
</evidence>
<feature type="repeat" description="ANK" evidence="1">
    <location>
        <begin position="89"/>
        <end position="121"/>
    </location>
</feature>
<dbReference type="Proteomes" id="UP001497623">
    <property type="component" value="Unassembled WGS sequence"/>
</dbReference>
<keyword evidence="1" id="KW-0040">ANK repeat</keyword>
<dbReference type="Gene3D" id="1.25.40.20">
    <property type="entry name" value="Ankyrin repeat-containing domain"/>
    <property type="match status" value="1"/>
</dbReference>
<proteinExistence type="predicted"/>
<accession>A0AAV2Q2R9</accession>
<feature type="repeat" description="ANK" evidence="1">
    <location>
        <begin position="122"/>
        <end position="144"/>
    </location>
</feature>
<dbReference type="AlphaFoldDB" id="A0AAV2Q2R9"/>
<name>A0AAV2Q2R9_MEGNR</name>
<dbReference type="InterPro" id="IPR036770">
    <property type="entry name" value="Ankyrin_rpt-contain_sf"/>
</dbReference>